<dbReference type="InterPro" id="IPR010137">
    <property type="entry name" value="Lipid_A_LpxA"/>
</dbReference>
<dbReference type="HAMAP" id="MF_00387">
    <property type="entry name" value="LpxA"/>
    <property type="match status" value="1"/>
</dbReference>
<dbReference type="SUPFAM" id="SSF51161">
    <property type="entry name" value="Trimeric LpxA-like enzymes"/>
    <property type="match status" value="1"/>
</dbReference>
<dbReference type="CDD" id="cd03351">
    <property type="entry name" value="LbH_UDP-GlcNAc_AT"/>
    <property type="match status" value="1"/>
</dbReference>
<sequence>MSAAATIHPMALVDPAAKLGAGVTIGPFCTVGPEVELGDGVELISHVVVAGRTSIGPKTKVFPFVSLGLPPQDLKFSGEKSQLIIGANNVIREHVTMNPGTRGDKMKTVVGDNCMFMVNTHVAHDCILGSHIIMANNAVLAGHVTIEDHVIIGGNSAIHQHLRLGAHSFVGGMTPVRNDIIPFGLAIGETATLNGLNLVGLKRRGFTKPQIQSLLAAYRTLFDGEAQFAERIEETRQNFGDNEVVQRILAFIDADSGRNVMQPARRRHAG</sequence>
<dbReference type="GO" id="GO:0005737">
    <property type="term" value="C:cytoplasm"/>
    <property type="evidence" value="ECO:0007669"/>
    <property type="project" value="UniProtKB-SubCell"/>
</dbReference>
<evidence type="ECO:0000256" key="8">
    <source>
        <dbReference type="HAMAP-Rule" id="MF_00387"/>
    </source>
</evidence>
<comment type="function">
    <text evidence="8">Involved in the biosynthesis of lipid A, a phosphorylated glycolipid that anchors the lipopolysaccharide to the outer membrane of the cell.</text>
</comment>
<dbReference type="PANTHER" id="PTHR43480">
    <property type="entry name" value="ACYL-[ACYL-CARRIER-PROTEIN]--UDP-N-ACETYLGLUCOSAMINE O-ACYLTRANSFERASE"/>
    <property type="match status" value="1"/>
</dbReference>
<dbReference type="Gene3D" id="2.160.10.10">
    <property type="entry name" value="Hexapeptide repeat proteins"/>
    <property type="match status" value="1"/>
</dbReference>
<dbReference type="Gene3D" id="1.20.1180.10">
    <property type="entry name" value="Udp N-acetylglucosamine O-acyltransferase, C-terminal domain"/>
    <property type="match status" value="1"/>
</dbReference>
<gene>
    <name evidence="8" type="primary">lpxA</name>
    <name evidence="10" type="ORF">BWR60_22075</name>
</gene>
<evidence type="ECO:0000256" key="6">
    <source>
        <dbReference type="ARBA" id="ARBA00023098"/>
    </source>
</evidence>
<feature type="domain" description="UDP N-acetylglucosamine O-acyltransferase C-terminal" evidence="9">
    <location>
        <begin position="179"/>
        <end position="259"/>
    </location>
</feature>
<dbReference type="InterPro" id="IPR037157">
    <property type="entry name" value="Acetyltransf_C_sf"/>
</dbReference>
<evidence type="ECO:0000256" key="4">
    <source>
        <dbReference type="ARBA" id="ARBA00022679"/>
    </source>
</evidence>
<organism evidence="10 11">
    <name type="scientific">Inquilinus limosus</name>
    <dbReference type="NCBI Taxonomy" id="171674"/>
    <lineage>
        <taxon>Bacteria</taxon>
        <taxon>Pseudomonadati</taxon>
        <taxon>Pseudomonadota</taxon>
        <taxon>Alphaproteobacteria</taxon>
        <taxon>Rhodospirillales</taxon>
        <taxon>Rhodospirillaceae</taxon>
        <taxon>Inquilinus</taxon>
    </lineage>
</organism>
<keyword evidence="4 8" id="KW-0808">Transferase</keyword>
<dbReference type="EC" id="2.3.1.129" evidence="8"/>
<keyword evidence="6 8" id="KW-0443">Lipid metabolism</keyword>
<keyword evidence="5 8" id="KW-0677">Repeat</keyword>
<dbReference type="GO" id="GO:0009245">
    <property type="term" value="P:lipid A biosynthetic process"/>
    <property type="evidence" value="ECO:0007669"/>
    <property type="project" value="UniProtKB-UniRule"/>
</dbReference>
<dbReference type="PROSITE" id="PS00101">
    <property type="entry name" value="HEXAPEP_TRANSFERASES"/>
    <property type="match status" value="2"/>
</dbReference>
<dbReference type="NCBIfam" id="TIGR01852">
    <property type="entry name" value="lipid_A_lpxA"/>
    <property type="match status" value="1"/>
</dbReference>
<dbReference type="PANTHER" id="PTHR43480:SF1">
    <property type="entry name" value="ACYL-[ACYL-CARRIER-PROTEIN]--UDP-N-ACETYLGLUCOSAMINE O-ACYLTRANSFERASE, MITOCHONDRIAL-RELATED"/>
    <property type="match status" value="1"/>
</dbReference>
<evidence type="ECO:0000313" key="10">
    <source>
        <dbReference type="EMBL" id="OWJ64953.1"/>
    </source>
</evidence>
<name>A0A211ZI93_9PROT</name>
<comment type="subunit">
    <text evidence="8">Homotrimer.</text>
</comment>
<dbReference type="NCBIfam" id="NF003657">
    <property type="entry name" value="PRK05289.1"/>
    <property type="match status" value="1"/>
</dbReference>
<dbReference type="GO" id="GO:0016020">
    <property type="term" value="C:membrane"/>
    <property type="evidence" value="ECO:0007669"/>
    <property type="project" value="GOC"/>
</dbReference>
<evidence type="ECO:0000256" key="2">
    <source>
        <dbReference type="ARBA" id="ARBA00022516"/>
    </source>
</evidence>
<dbReference type="Proteomes" id="UP000196655">
    <property type="component" value="Unassembled WGS sequence"/>
</dbReference>
<keyword evidence="1 8" id="KW-0963">Cytoplasm</keyword>
<dbReference type="OrthoDB" id="9807278at2"/>
<evidence type="ECO:0000256" key="7">
    <source>
        <dbReference type="ARBA" id="ARBA00023315"/>
    </source>
</evidence>
<comment type="pathway">
    <text evidence="8">Glycolipid biosynthesis; lipid IV(A) biosynthesis; lipid IV(A) from (3R)-3-hydroxytetradecanoyl-[acyl-carrier-protein] and UDP-N-acetyl-alpha-D-glucosamine: step 1/6.</text>
</comment>
<dbReference type="STRING" id="1122125.GCA_000423185_04171"/>
<protein>
    <recommendedName>
        <fullName evidence="8">Acyl-[acyl-carrier-protein]--UDP-N-acetylglucosamine O-acyltransferase</fullName>
        <shortName evidence="8">UDP-N-acetylglucosamine acyltransferase</shortName>
        <ecNumber evidence="8">2.3.1.129</ecNumber>
    </recommendedName>
</protein>
<dbReference type="GO" id="GO:0008780">
    <property type="term" value="F:acyl-[acyl-carrier-protein]-UDP-N-acetylglucosamine O-acyltransferase activity"/>
    <property type="evidence" value="ECO:0007669"/>
    <property type="project" value="UniProtKB-UniRule"/>
</dbReference>
<evidence type="ECO:0000259" key="9">
    <source>
        <dbReference type="Pfam" id="PF13720"/>
    </source>
</evidence>
<evidence type="ECO:0000256" key="5">
    <source>
        <dbReference type="ARBA" id="ARBA00022737"/>
    </source>
</evidence>
<evidence type="ECO:0000256" key="1">
    <source>
        <dbReference type="ARBA" id="ARBA00022490"/>
    </source>
</evidence>
<comment type="subcellular location">
    <subcellularLocation>
        <location evidence="8">Cytoplasm</location>
    </subcellularLocation>
</comment>
<evidence type="ECO:0000256" key="3">
    <source>
        <dbReference type="ARBA" id="ARBA00022556"/>
    </source>
</evidence>
<comment type="similarity">
    <text evidence="8">Belongs to the transferase hexapeptide repeat family. LpxA subfamily.</text>
</comment>
<dbReference type="RefSeq" id="WP_088153187.1">
    <property type="nucleotide sequence ID" value="NZ_NHON01000046.1"/>
</dbReference>
<dbReference type="UniPathway" id="UPA00359">
    <property type="reaction ID" value="UER00477"/>
</dbReference>
<dbReference type="EMBL" id="NHON01000046">
    <property type="protein sequence ID" value="OWJ64953.1"/>
    <property type="molecule type" value="Genomic_DNA"/>
</dbReference>
<dbReference type="InterPro" id="IPR001451">
    <property type="entry name" value="Hexapep"/>
</dbReference>
<dbReference type="InterPro" id="IPR029098">
    <property type="entry name" value="Acetyltransf_C"/>
</dbReference>
<keyword evidence="7 8" id="KW-0012">Acyltransferase</keyword>
<comment type="catalytic activity">
    <reaction evidence="8">
        <text>a (3R)-hydroxyacyl-[ACP] + UDP-N-acetyl-alpha-D-glucosamine = a UDP-3-O-[(3R)-3-hydroxyacyl]-N-acetyl-alpha-D-glucosamine + holo-[ACP]</text>
        <dbReference type="Rhea" id="RHEA:67812"/>
        <dbReference type="Rhea" id="RHEA-COMP:9685"/>
        <dbReference type="Rhea" id="RHEA-COMP:9945"/>
        <dbReference type="ChEBI" id="CHEBI:57705"/>
        <dbReference type="ChEBI" id="CHEBI:64479"/>
        <dbReference type="ChEBI" id="CHEBI:78827"/>
        <dbReference type="ChEBI" id="CHEBI:173225"/>
        <dbReference type="EC" id="2.3.1.129"/>
    </reaction>
</comment>
<dbReference type="PIRSF" id="PIRSF000456">
    <property type="entry name" value="UDP-GlcNAc_acltr"/>
    <property type="match status" value="1"/>
</dbReference>
<dbReference type="Pfam" id="PF00132">
    <property type="entry name" value="Hexapep"/>
    <property type="match status" value="1"/>
</dbReference>
<accession>A0A211ZI93</accession>
<proteinExistence type="inferred from homology"/>
<dbReference type="AlphaFoldDB" id="A0A211ZI93"/>
<evidence type="ECO:0000313" key="11">
    <source>
        <dbReference type="Proteomes" id="UP000196655"/>
    </source>
</evidence>
<dbReference type="InterPro" id="IPR011004">
    <property type="entry name" value="Trimer_LpxA-like_sf"/>
</dbReference>
<reference evidence="11" key="1">
    <citation type="submission" date="2017-05" db="EMBL/GenBank/DDBJ databases">
        <authorList>
            <person name="Macchi M."/>
            <person name="Festa S."/>
            <person name="Coppotelli B.M."/>
            <person name="Morelli I.S."/>
        </authorList>
    </citation>
    <scope>NUCLEOTIDE SEQUENCE [LARGE SCALE GENOMIC DNA]</scope>
    <source>
        <strain evidence="11">I</strain>
    </source>
</reference>
<dbReference type="InterPro" id="IPR018357">
    <property type="entry name" value="Hexapep_transf_CS"/>
</dbReference>
<keyword evidence="3 8" id="KW-0441">Lipid A biosynthesis</keyword>
<keyword evidence="2 8" id="KW-0444">Lipid biosynthesis</keyword>
<dbReference type="Pfam" id="PF13720">
    <property type="entry name" value="Acetyltransf_11"/>
    <property type="match status" value="1"/>
</dbReference>
<comment type="caution">
    <text evidence="10">The sequence shown here is derived from an EMBL/GenBank/DDBJ whole genome shotgun (WGS) entry which is preliminary data.</text>
</comment>
<keyword evidence="11" id="KW-1185">Reference proteome</keyword>